<dbReference type="SUPFAM" id="SSF52540">
    <property type="entry name" value="P-loop containing nucleoside triphosphate hydrolases"/>
    <property type="match status" value="1"/>
</dbReference>
<accession>A0A6L7G458</accession>
<organism evidence="1 2">
    <name type="scientific">Pseudooceanicola albus</name>
    <dbReference type="NCBI Taxonomy" id="2692189"/>
    <lineage>
        <taxon>Bacteria</taxon>
        <taxon>Pseudomonadati</taxon>
        <taxon>Pseudomonadota</taxon>
        <taxon>Alphaproteobacteria</taxon>
        <taxon>Rhodobacterales</taxon>
        <taxon>Paracoccaceae</taxon>
        <taxon>Pseudooceanicola</taxon>
    </lineage>
</organism>
<name>A0A6L7G458_9RHOB</name>
<evidence type="ECO:0000313" key="1">
    <source>
        <dbReference type="EMBL" id="MXN18297.1"/>
    </source>
</evidence>
<reference evidence="1 2" key="1">
    <citation type="submission" date="2019-12" db="EMBL/GenBank/DDBJ databases">
        <authorList>
            <person name="Li M."/>
        </authorList>
    </citation>
    <scope>NUCLEOTIDE SEQUENCE [LARGE SCALE GENOMIC DNA]</scope>
    <source>
        <strain evidence="1 2">GBMRC 2024</strain>
    </source>
</reference>
<dbReference type="InterPro" id="IPR027417">
    <property type="entry name" value="P-loop_NTPase"/>
</dbReference>
<comment type="caution">
    <text evidence="1">The sequence shown here is derived from an EMBL/GenBank/DDBJ whole genome shotgun (WGS) entry which is preliminary data.</text>
</comment>
<proteinExistence type="predicted"/>
<dbReference type="AlphaFoldDB" id="A0A6L7G458"/>
<dbReference type="RefSeq" id="WP_160894430.1">
    <property type="nucleotide sequence ID" value="NZ_WUMU01000011.1"/>
</dbReference>
<sequence length="295" mass="31755">MIAALPFAGPRPLALPLAKARALMDVILHIGAHRTATTSFQSYLRTLRGPLEARGIAVWDPRRTRNGVLTGVQPVPGPVPPQKQFDHARGRIALNLEALRRKGRDQLLVSDENMLGAPRAALRAGMLYPDAGARIARHLEAFGGEVSRLVLSVRGLEAWWTSCLHYALDRGHAAPDAALLQQLAASPRSWRSVIEEIAAAAPGTELLVMPHEGYAGDPAARLNVMLGRSDAPAPQMPGWLNRSPSVAGRDLPLTQGRWQPFAPAQGAALEQTDRGDLAWLRAGAGTLARYRPHGA</sequence>
<keyword evidence="2" id="KW-1185">Reference proteome</keyword>
<dbReference type="EMBL" id="WUMU01000011">
    <property type="protein sequence ID" value="MXN18297.1"/>
    <property type="molecule type" value="Genomic_DNA"/>
</dbReference>
<evidence type="ECO:0000313" key="2">
    <source>
        <dbReference type="Proteomes" id="UP000477911"/>
    </source>
</evidence>
<gene>
    <name evidence="1" type="ORF">GR170_10655</name>
</gene>
<protein>
    <submittedName>
        <fullName evidence="1">Uncharacterized protein</fullName>
    </submittedName>
</protein>
<dbReference type="Proteomes" id="UP000477911">
    <property type="component" value="Unassembled WGS sequence"/>
</dbReference>